<keyword evidence="3" id="KW-1185">Reference proteome</keyword>
<evidence type="ECO:0000313" key="1">
    <source>
        <dbReference type="EMBL" id="EJT69197.1"/>
    </source>
</evidence>
<dbReference type="VEuPathDB" id="FungiDB:GGTG_13306"/>
<organism evidence="1">
    <name type="scientific">Gaeumannomyces tritici (strain R3-111a-1)</name>
    <name type="common">Wheat and barley take-all root rot fungus</name>
    <name type="synonym">Gaeumannomyces graminis var. tritici</name>
    <dbReference type="NCBI Taxonomy" id="644352"/>
    <lineage>
        <taxon>Eukaryota</taxon>
        <taxon>Fungi</taxon>
        <taxon>Dikarya</taxon>
        <taxon>Ascomycota</taxon>
        <taxon>Pezizomycotina</taxon>
        <taxon>Sordariomycetes</taxon>
        <taxon>Sordariomycetidae</taxon>
        <taxon>Magnaporthales</taxon>
        <taxon>Magnaporthaceae</taxon>
        <taxon>Gaeumannomyces</taxon>
    </lineage>
</organism>
<dbReference type="EMBL" id="GL385405">
    <property type="protein sequence ID" value="EJT69197.1"/>
    <property type="molecule type" value="Genomic_DNA"/>
</dbReference>
<dbReference type="AlphaFoldDB" id="J3PIH8"/>
<proteinExistence type="predicted"/>
<reference evidence="2" key="5">
    <citation type="submission" date="2018-04" db="UniProtKB">
        <authorList>
            <consortium name="EnsemblFungi"/>
        </authorList>
    </citation>
    <scope>IDENTIFICATION</scope>
    <source>
        <strain evidence="2">R3-111a-1</strain>
    </source>
</reference>
<reference evidence="1" key="2">
    <citation type="submission" date="2010-07" db="EMBL/GenBank/DDBJ databases">
        <authorList>
            <consortium name="The Broad Institute Genome Sequencing Platform"/>
            <consortium name="Broad Institute Genome Sequencing Center for Infectious Disease"/>
            <person name="Ma L.-J."/>
            <person name="Dead R."/>
            <person name="Young S."/>
            <person name="Zeng Q."/>
            <person name="Koehrsen M."/>
            <person name="Alvarado L."/>
            <person name="Berlin A."/>
            <person name="Chapman S.B."/>
            <person name="Chen Z."/>
            <person name="Freedman E."/>
            <person name="Gellesch M."/>
            <person name="Goldberg J."/>
            <person name="Griggs A."/>
            <person name="Gujja S."/>
            <person name="Heilman E.R."/>
            <person name="Heiman D."/>
            <person name="Hepburn T."/>
            <person name="Howarth C."/>
            <person name="Jen D."/>
            <person name="Larson L."/>
            <person name="Mehta T."/>
            <person name="Neiman D."/>
            <person name="Pearson M."/>
            <person name="Roberts A."/>
            <person name="Saif S."/>
            <person name="Shea T."/>
            <person name="Shenoy N."/>
            <person name="Sisk P."/>
            <person name="Stolte C."/>
            <person name="Sykes S."/>
            <person name="Walk T."/>
            <person name="White J."/>
            <person name="Yandava C."/>
            <person name="Haas B."/>
            <person name="Nusbaum C."/>
            <person name="Birren B."/>
        </authorList>
    </citation>
    <scope>NUCLEOTIDE SEQUENCE</scope>
    <source>
        <strain evidence="1">R3-111a-1</strain>
    </source>
</reference>
<protein>
    <recommendedName>
        <fullName evidence="4">Fungal N-terminal domain-containing protein</fullName>
    </recommendedName>
</protein>
<accession>J3PIH8</accession>
<dbReference type="EnsemblFungi" id="EJT69197">
    <property type="protein sequence ID" value="EJT69197"/>
    <property type="gene ID" value="GGTG_13306"/>
</dbReference>
<dbReference type="GeneID" id="20353764"/>
<gene>
    <name evidence="2" type="primary">20353764</name>
    <name evidence="1" type="ORF">GGTG_13306</name>
</gene>
<evidence type="ECO:0000313" key="2">
    <source>
        <dbReference type="EnsemblFungi" id="EJT69197"/>
    </source>
</evidence>
<evidence type="ECO:0008006" key="4">
    <source>
        <dbReference type="Google" id="ProtNLM"/>
    </source>
</evidence>
<reference evidence="1" key="3">
    <citation type="submission" date="2010-09" db="EMBL/GenBank/DDBJ databases">
        <title>Annotation of Gaeumannomyces graminis var. tritici R3-111a-1.</title>
        <authorList>
            <consortium name="The Broad Institute Genome Sequencing Platform"/>
            <person name="Ma L.-J."/>
            <person name="Dead R."/>
            <person name="Young S.K."/>
            <person name="Zeng Q."/>
            <person name="Gargeya S."/>
            <person name="Fitzgerald M."/>
            <person name="Haas B."/>
            <person name="Abouelleil A."/>
            <person name="Alvarado L."/>
            <person name="Arachchi H.M."/>
            <person name="Berlin A."/>
            <person name="Brown A."/>
            <person name="Chapman S.B."/>
            <person name="Chen Z."/>
            <person name="Dunbar C."/>
            <person name="Freedman E."/>
            <person name="Gearin G."/>
            <person name="Gellesch M."/>
            <person name="Goldberg J."/>
            <person name="Griggs A."/>
            <person name="Gujja S."/>
            <person name="Heiman D."/>
            <person name="Howarth C."/>
            <person name="Larson L."/>
            <person name="Lui A."/>
            <person name="MacDonald P.J.P."/>
            <person name="Mehta T."/>
            <person name="Montmayeur A."/>
            <person name="Murphy C."/>
            <person name="Neiman D."/>
            <person name="Pearson M."/>
            <person name="Priest M."/>
            <person name="Roberts A."/>
            <person name="Saif S."/>
            <person name="Shea T."/>
            <person name="Shenoy N."/>
            <person name="Sisk P."/>
            <person name="Stolte C."/>
            <person name="Sykes S."/>
            <person name="Yandava C."/>
            <person name="Wortman J."/>
            <person name="Nusbaum C."/>
            <person name="Birren B."/>
        </authorList>
    </citation>
    <scope>NUCLEOTIDE SEQUENCE</scope>
    <source>
        <strain evidence="1">R3-111a-1</strain>
    </source>
</reference>
<reference evidence="2" key="4">
    <citation type="journal article" date="2015" name="G3 (Bethesda)">
        <title>Genome sequences of three phytopathogenic species of the Magnaporthaceae family of fungi.</title>
        <authorList>
            <person name="Okagaki L.H."/>
            <person name="Nunes C.C."/>
            <person name="Sailsbery J."/>
            <person name="Clay B."/>
            <person name="Brown D."/>
            <person name="John T."/>
            <person name="Oh Y."/>
            <person name="Young N."/>
            <person name="Fitzgerald M."/>
            <person name="Haas B.J."/>
            <person name="Zeng Q."/>
            <person name="Young S."/>
            <person name="Adiconis X."/>
            <person name="Fan L."/>
            <person name="Levin J.Z."/>
            <person name="Mitchell T.K."/>
            <person name="Okubara P.A."/>
            <person name="Farman M.L."/>
            <person name="Kohn L.M."/>
            <person name="Birren B."/>
            <person name="Ma L.-J."/>
            <person name="Dean R.A."/>
        </authorList>
    </citation>
    <scope>NUCLEOTIDE SEQUENCE</scope>
    <source>
        <strain evidence="2">R3-111a-1</strain>
    </source>
</reference>
<reference evidence="3" key="1">
    <citation type="submission" date="2010-07" db="EMBL/GenBank/DDBJ databases">
        <title>The genome sequence of Gaeumannomyces graminis var. tritici strain R3-111a-1.</title>
        <authorList>
            <consortium name="The Broad Institute Genome Sequencing Platform"/>
            <person name="Ma L.-J."/>
            <person name="Dead R."/>
            <person name="Young S."/>
            <person name="Zeng Q."/>
            <person name="Koehrsen M."/>
            <person name="Alvarado L."/>
            <person name="Berlin A."/>
            <person name="Chapman S.B."/>
            <person name="Chen Z."/>
            <person name="Freedman E."/>
            <person name="Gellesch M."/>
            <person name="Goldberg J."/>
            <person name="Griggs A."/>
            <person name="Gujja S."/>
            <person name="Heilman E.R."/>
            <person name="Heiman D."/>
            <person name="Hepburn T."/>
            <person name="Howarth C."/>
            <person name="Jen D."/>
            <person name="Larson L."/>
            <person name="Mehta T."/>
            <person name="Neiman D."/>
            <person name="Pearson M."/>
            <person name="Roberts A."/>
            <person name="Saif S."/>
            <person name="Shea T."/>
            <person name="Shenoy N."/>
            <person name="Sisk P."/>
            <person name="Stolte C."/>
            <person name="Sykes S."/>
            <person name="Walk T."/>
            <person name="White J."/>
            <person name="Yandava C."/>
            <person name="Haas B."/>
            <person name="Nusbaum C."/>
            <person name="Birren B."/>
        </authorList>
    </citation>
    <scope>NUCLEOTIDE SEQUENCE [LARGE SCALE GENOMIC DNA]</scope>
    <source>
        <strain evidence="3">R3-111a-1</strain>
    </source>
</reference>
<name>J3PIH8_GAET3</name>
<dbReference type="Proteomes" id="UP000006039">
    <property type="component" value="Unassembled WGS sequence"/>
</dbReference>
<sequence length="121" mass="14001">MENLPGKTELQRLEEERDSIQACLAVCKAARIHVDQAFERNKDPQTSTEDVSLIDVEKFNPKPKDPMERRTLRRAAEIPQQICKEIRMRSHSLWWRSPTRGIRIGNYELSIATEAGCTAMY</sequence>
<dbReference type="HOGENOM" id="CLU_165624_0_0_1"/>
<dbReference type="RefSeq" id="XP_009229476.1">
    <property type="nucleotide sequence ID" value="XM_009231212.1"/>
</dbReference>
<evidence type="ECO:0000313" key="3">
    <source>
        <dbReference type="Proteomes" id="UP000006039"/>
    </source>
</evidence>